<dbReference type="PROSITE" id="PS51259">
    <property type="entry name" value="MHD2"/>
    <property type="match status" value="1"/>
</dbReference>
<dbReference type="Pfam" id="PF25761">
    <property type="entry name" value="TPR_PATROL1"/>
    <property type="match status" value="1"/>
</dbReference>
<dbReference type="InterPro" id="IPR008528">
    <property type="entry name" value="unc-13_homologue"/>
</dbReference>
<protein>
    <submittedName>
        <fullName evidence="3">Protein unc-13</fullName>
    </submittedName>
</protein>
<feature type="domain" description="MHD2" evidence="2">
    <location>
        <begin position="39"/>
        <end position="149"/>
    </location>
</feature>
<dbReference type="EMBL" id="JACGWN010000016">
    <property type="protein sequence ID" value="KAL0393499.1"/>
    <property type="molecule type" value="Genomic_DNA"/>
</dbReference>
<evidence type="ECO:0000313" key="3">
    <source>
        <dbReference type="EMBL" id="KAL0393499.1"/>
    </source>
</evidence>
<comment type="caution">
    <text evidence="3">The sequence shown here is derived from an EMBL/GenBank/DDBJ whole genome shotgun (WGS) entry which is preliminary data.</text>
</comment>
<feature type="region of interest" description="Disordered" evidence="1">
    <location>
        <begin position="234"/>
        <end position="253"/>
    </location>
</feature>
<organism evidence="3">
    <name type="scientific">Sesamum latifolium</name>
    <dbReference type="NCBI Taxonomy" id="2727402"/>
    <lineage>
        <taxon>Eukaryota</taxon>
        <taxon>Viridiplantae</taxon>
        <taxon>Streptophyta</taxon>
        <taxon>Embryophyta</taxon>
        <taxon>Tracheophyta</taxon>
        <taxon>Spermatophyta</taxon>
        <taxon>Magnoliopsida</taxon>
        <taxon>eudicotyledons</taxon>
        <taxon>Gunneridae</taxon>
        <taxon>Pentapetalae</taxon>
        <taxon>asterids</taxon>
        <taxon>lamiids</taxon>
        <taxon>Lamiales</taxon>
        <taxon>Pedaliaceae</taxon>
        <taxon>Sesamum</taxon>
    </lineage>
</organism>
<gene>
    <name evidence="3" type="ORF">Slati_4316100</name>
</gene>
<dbReference type="AlphaFoldDB" id="A0AAW2SN17"/>
<sequence>MAREKIGKYVEKSLDAACKRIAEISRSIILDWVVAQHDRILEWTGRAFDLEVLNNICGLIDDTIRDLVVSNIWKASLEGFMWVLLDGGPSRAFSDTDITMIEEDFNMLKDLFVADGEGLPRSLVEEQAKFYHQILNLFSLKTESLIRMLMASSERISVGVTSHKYGQRYLGDAHTLIRVLCHKKDREASTFLKTHYRLPSSSEYDDETAVEDSSFSSPLVSDIWKRSTSFRWSEKGHSSFRSIKKKLQEATWK</sequence>
<dbReference type="InterPro" id="IPR014772">
    <property type="entry name" value="Munc13_dom-2"/>
</dbReference>
<evidence type="ECO:0000259" key="2">
    <source>
        <dbReference type="PROSITE" id="PS51259"/>
    </source>
</evidence>
<accession>A0AAW2SN17</accession>
<dbReference type="InterPro" id="IPR057984">
    <property type="entry name" value="PATROL1_C"/>
</dbReference>
<name>A0AAW2SN17_9LAMI</name>
<reference evidence="3" key="2">
    <citation type="journal article" date="2024" name="Plant">
        <title>Genomic evolution and insights into agronomic trait innovations of Sesamum species.</title>
        <authorList>
            <person name="Miao H."/>
            <person name="Wang L."/>
            <person name="Qu L."/>
            <person name="Liu H."/>
            <person name="Sun Y."/>
            <person name="Le M."/>
            <person name="Wang Q."/>
            <person name="Wei S."/>
            <person name="Zheng Y."/>
            <person name="Lin W."/>
            <person name="Duan Y."/>
            <person name="Cao H."/>
            <person name="Xiong S."/>
            <person name="Wang X."/>
            <person name="Wei L."/>
            <person name="Li C."/>
            <person name="Ma Q."/>
            <person name="Ju M."/>
            <person name="Zhao R."/>
            <person name="Li G."/>
            <person name="Mu C."/>
            <person name="Tian Q."/>
            <person name="Mei H."/>
            <person name="Zhang T."/>
            <person name="Gao T."/>
            <person name="Zhang H."/>
        </authorList>
    </citation>
    <scope>NUCLEOTIDE SEQUENCE</scope>
    <source>
        <strain evidence="3">KEN1</strain>
    </source>
</reference>
<evidence type="ECO:0000256" key="1">
    <source>
        <dbReference type="SAM" id="MobiDB-lite"/>
    </source>
</evidence>
<dbReference type="PANTHER" id="PTHR31280:SF3">
    <property type="entry name" value="DNA TOPOISOMERASE 4 SUBUNIT B (DUF810)"/>
    <property type="match status" value="1"/>
</dbReference>
<reference evidence="3" key="1">
    <citation type="submission" date="2020-06" db="EMBL/GenBank/DDBJ databases">
        <authorList>
            <person name="Li T."/>
            <person name="Hu X."/>
            <person name="Zhang T."/>
            <person name="Song X."/>
            <person name="Zhang H."/>
            <person name="Dai N."/>
            <person name="Sheng W."/>
            <person name="Hou X."/>
            <person name="Wei L."/>
        </authorList>
    </citation>
    <scope>NUCLEOTIDE SEQUENCE</scope>
    <source>
        <strain evidence="3">KEN1</strain>
        <tissue evidence="3">Leaf</tissue>
    </source>
</reference>
<dbReference type="PANTHER" id="PTHR31280">
    <property type="entry name" value="PROTEIN UNC-13 HOMOLOG"/>
    <property type="match status" value="1"/>
</dbReference>
<proteinExistence type="predicted"/>